<dbReference type="Proteomes" id="UP001596147">
    <property type="component" value="Unassembled WGS sequence"/>
</dbReference>
<comment type="caution">
    <text evidence="1">The sequence shown here is derived from an EMBL/GenBank/DDBJ whole genome shotgun (WGS) entry which is preliminary data.</text>
</comment>
<proteinExistence type="predicted"/>
<evidence type="ECO:0000313" key="2">
    <source>
        <dbReference type="Proteomes" id="UP001596147"/>
    </source>
</evidence>
<reference evidence="2" key="1">
    <citation type="journal article" date="2019" name="Int. J. Syst. Evol. Microbiol.">
        <title>The Global Catalogue of Microorganisms (GCM) 10K type strain sequencing project: providing services to taxonomists for standard genome sequencing and annotation.</title>
        <authorList>
            <consortium name="The Broad Institute Genomics Platform"/>
            <consortium name="The Broad Institute Genome Sequencing Center for Infectious Disease"/>
            <person name="Wu L."/>
            <person name="Ma J."/>
        </authorList>
    </citation>
    <scope>NUCLEOTIDE SEQUENCE [LARGE SCALE GENOMIC DNA]</scope>
    <source>
        <strain evidence="2">CGMCC 1.12237</strain>
    </source>
</reference>
<keyword evidence="2" id="KW-1185">Reference proteome</keyword>
<sequence>MFFRRKPKIDEQVIQKLVQKLETTYMEKDIDKLTEMFHPDHRHISFLNHFVLMMNFQIYDISSEILYFDILLMSETEATFTYTRKHMYTCVNEEDENGTNPNNISSYYVQLKVEDKKIWIMKYNRYSELFLDIAGNILPGEKAVVPKDAMYYENMKRFIDVIQLNHFKPATYLTYSDSEFIGFYPEQELYAYRTSAKLTFDYFQEMAADSIADHTQEFIHGNDVEYSNVLVQEQHYSIIEMKFEVNSELQHELILSMLASDGFFMIRYLQSQNTPIEGDLREHILDMMKTATSKIDISS</sequence>
<evidence type="ECO:0000313" key="1">
    <source>
        <dbReference type="EMBL" id="MFC5467013.1"/>
    </source>
</evidence>
<name>A0ABW0LMR6_9BACI</name>
<organism evidence="1 2">
    <name type="scientific">Lederbergia graminis</name>
    <dbReference type="NCBI Taxonomy" id="735518"/>
    <lineage>
        <taxon>Bacteria</taxon>
        <taxon>Bacillati</taxon>
        <taxon>Bacillota</taxon>
        <taxon>Bacilli</taxon>
        <taxon>Bacillales</taxon>
        <taxon>Bacillaceae</taxon>
        <taxon>Lederbergia</taxon>
    </lineage>
</organism>
<gene>
    <name evidence="1" type="ORF">ACFPM4_20000</name>
</gene>
<dbReference type="RefSeq" id="WP_382355820.1">
    <property type="nucleotide sequence ID" value="NZ_JBHSMC010000045.1"/>
</dbReference>
<accession>A0ABW0LMR6</accession>
<dbReference type="EMBL" id="JBHSMC010000045">
    <property type="protein sequence ID" value="MFC5467013.1"/>
    <property type="molecule type" value="Genomic_DNA"/>
</dbReference>
<protein>
    <submittedName>
        <fullName evidence="1">Uncharacterized protein</fullName>
    </submittedName>
</protein>